<protein>
    <submittedName>
        <fullName evidence="3">Glycosyltransferase</fullName>
    </submittedName>
</protein>
<comment type="caution">
    <text evidence="3">The sequence shown here is derived from an EMBL/GenBank/DDBJ whole genome shotgun (WGS) entry which is preliminary data.</text>
</comment>
<evidence type="ECO:0000313" key="4">
    <source>
        <dbReference type="Proteomes" id="UP000029643"/>
    </source>
</evidence>
<dbReference type="Proteomes" id="UP000029643">
    <property type="component" value="Unassembled WGS sequence"/>
</dbReference>
<reference evidence="3 4" key="1">
    <citation type="journal article" date="2014" name="Genome Announc.">
        <title>Draft Genome Sequences of Marine Flavobacterium Algibacter lectus Strains SS8 and NR4.</title>
        <authorList>
            <person name="Takatani N."/>
            <person name="Nakanishi M."/>
            <person name="Meirelles P."/>
            <person name="Mino S."/>
            <person name="Suda W."/>
            <person name="Oshima K."/>
            <person name="Hattori M."/>
            <person name="Ohkuma M."/>
            <person name="Hosokawa M."/>
            <person name="Miyashita K."/>
            <person name="Thompson F.L."/>
            <person name="Niwa A."/>
            <person name="Sawabe T."/>
            <person name="Sawabe T."/>
        </authorList>
    </citation>
    <scope>NUCLEOTIDE SEQUENCE [LARGE SCALE GENOMIC DNA]</scope>
    <source>
        <strain evidence="4">JCM19274</strain>
    </source>
</reference>
<dbReference type="GO" id="GO:0016757">
    <property type="term" value="F:glycosyltransferase activity"/>
    <property type="evidence" value="ECO:0007669"/>
    <property type="project" value="InterPro"/>
</dbReference>
<dbReference type="Gene3D" id="3.40.50.2000">
    <property type="entry name" value="Glycogen Phosphorylase B"/>
    <property type="match status" value="2"/>
</dbReference>
<evidence type="ECO:0000259" key="2">
    <source>
        <dbReference type="Pfam" id="PF00534"/>
    </source>
</evidence>
<name>A0A090X6Y8_9FLAO</name>
<evidence type="ECO:0000256" key="1">
    <source>
        <dbReference type="ARBA" id="ARBA00022679"/>
    </source>
</evidence>
<dbReference type="AlphaFoldDB" id="A0A090X6Y8"/>
<dbReference type="SUPFAM" id="SSF53756">
    <property type="entry name" value="UDP-Glycosyltransferase/glycogen phosphorylase"/>
    <property type="match status" value="1"/>
</dbReference>
<evidence type="ECO:0000313" key="3">
    <source>
        <dbReference type="EMBL" id="GAL82107.1"/>
    </source>
</evidence>
<dbReference type="GO" id="GO:0009103">
    <property type="term" value="P:lipopolysaccharide biosynthetic process"/>
    <property type="evidence" value="ECO:0007669"/>
    <property type="project" value="TreeGrafter"/>
</dbReference>
<dbReference type="PANTHER" id="PTHR46401:SF2">
    <property type="entry name" value="GLYCOSYLTRANSFERASE WBBK-RELATED"/>
    <property type="match status" value="1"/>
</dbReference>
<proteinExistence type="predicted"/>
<gene>
    <name evidence="3" type="ORF">JCM19274_5</name>
</gene>
<dbReference type="Pfam" id="PF00534">
    <property type="entry name" value="Glycos_transf_1"/>
    <property type="match status" value="1"/>
</dbReference>
<dbReference type="PANTHER" id="PTHR46401">
    <property type="entry name" value="GLYCOSYLTRANSFERASE WBBK-RELATED"/>
    <property type="match status" value="1"/>
</dbReference>
<organism evidence="3 4">
    <name type="scientific">Algibacter lectus</name>
    <dbReference type="NCBI Taxonomy" id="221126"/>
    <lineage>
        <taxon>Bacteria</taxon>
        <taxon>Pseudomonadati</taxon>
        <taxon>Bacteroidota</taxon>
        <taxon>Flavobacteriia</taxon>
        <taxon>Flavobacteriales</taxon>
        <taxon>Flavobacteriaceae</taxon>
        <taxon>Algibacter</taxon>
    </lineage>
</organism>
<sequence>MKHKLGTNNVYFVYHGVDAKFKPLKAHDKFQIETFKKKYNLPDQFILYLGRLNIRKNITNLITAMQFVDIPLVIVGENNHKSENLSTTINTLSLNDKIIFTGYIEENELPLSYALATIFCFPSYAEGFGLPPFGSYG</sequence>
<accession>A0A090X6Y8</accession>
<dbReference type="InterPro" id="IPR001296">
    <property type="entry name" value="Glyco_trans_1"/>
</dbReference>
<feature type="domain" description="Glycosyl transferase family 1" evidence="2">
    <location>
        <begin position="33"/>
        <end position="132"/>
    </location>
</feature>
<dbReference type="EMBL" id="BBNU01000022">
    <property type="protein sequence ID" value="GAL82107.1"/>
    <property type="molecule type" value="Genomic_DNA"/>
</dbReference>
<keyword evidence="1 3" id="KW-0808">Transferase</keyword>